<evidence type="ECO:0000259" key="1">
    <source>
        <dbReference type="Pfam" id="PF01208"/>
    </source>
</evidence>
<dbReference type="Proteomes" id="UP000824024">
    <property type="component" value="Unassembled WGS sequence"/>
</dbReference>
<dbReference type="EMBL" id="DXCH01000029">
    <property type="protein sequence ID" value="HIZ06493.1"/>
    <property type="molecule type" value="Genomic_DNA"/>
</dbReference>
<dbReference type="PANTHER" id="PTHR47099:SF1">
    <property type="entry name" value="METHYLCOBAMIDE:COM METHYLTRANSFERASE MTBA"/>
    <property type="match status" value="1"/>
</dbReference>
<name>A0A9D2IFJ0_9FIRM</name>
<proteinExistence type="predicted"/>
<dbReference type="InterPro" id="IPR038071">
    <property type="entry name" value="UROD/MetE-like_sf"/>
</dbReference>
<dbReference type="GO" id="GO:0004853">
    <property type="term" value="F:uroporphyrinogen decarboxylase activity"/>
    <property type="evidence" value="ECO:0007669"/>
    <property type="project" value="InterPro"/>
</dbReference>
<comment type="caution">
    <text evidence="2">The sequence shown here is derived from an EMBL/GenBank/DDBJ whole genome shotgun (WGS) entry which is preliminary data.</text>
</comment>
<dbReference type="GO" id="GO:0006779">
    <property type="term" value="P:porphyrin-containing compound biosynthetic process"/>
    <property type="evidence" value="ECO:0007669"/>
    <property type="project" value="InterPro"/>
</dbReference>
<dbReference type="InterPro" id="IPR052024">
    <property type="entry name" value="Methanogen_methyltrans"/>
</dbReference>
<reference evidence="2" key="1">
    <citation type="journal article" date="2021" name="PeerJ">
        <title>Extensive microbial diversity within the chicken gut microbiome revealed by metagenomics and culture.</title>
        <authorList>
            <person name="Gilroy R."/>
            <person name="Ravi A."/>
            <person name="Getino M."/>
            <person name="Pursley I."/>
            <person name="Horton D.L."/>
            <person name="Alikhan N.F."/>
            <person name="Baker D."/>
            <person name="Gharbi K."/>
            <person name="Hall N."/>
            <person name="Watson M."/>
            <person name="Adriaenssens E.M."/>
            <person name="Foster-Nyarko E."/>
            <person name="Jarju S."/>
            <person name="Secka A."/>
            <person name="Antonio M."/>
            <person name="Oren A."/>
            <person name="Chaudhuri R.R."/>
            <person name="La Ragione R."/>
            <person name="Hildebrand F."/>
            <person name="Pallen M.J."/>
        </authorList>
    </citation>
    <scope>NUCLEOTIDE SEQUENCE</scope>
    <source>
        <strain evidence="2">CHK192-9172</strain>
    </source>
</reference>
<reference evidence="2" key="2">
    <citation type="submission" date="2021-04" db="EMBL/GenBank/DDBJ databases">
        <authorList>
            <person name="Gilroy R."/>
        </authorList>
    </citation>
    <scope>NUCLEOTIDE SEQUENCE</scope>
    <source>
        <strain evidence="2">CHK192-9172</strain>
    </source>
</reference>
<dbReference type="SUPFAM" id="SSF51726">
    <property type="entry name" value="UROD/MetE-like"/>
    <property type="match status" value="1"/>
</dbReference>
<dbReference type="AlphaFoldDB" id="A0A9D2IFJ0"/>
<sequence length="336" mass="37888">MTKRENALTALQGKKPESVPCFYSACQIIPPASALESPPMGSGAGYDGYGVHQTPTESAGGMYTPTPGIPPVLELEKIEDWKKIVHFPDYSQVDFKTISEQERAFFHLDKNNFVQDLFCPNGIFERLHFLMGFENAMIAIMEEPEIVSDIVGAIADKKIEFIYKAAEYYKPDYFTYLDDYAHINGLFISKDTFREIFKPHYQRIVNACKETEMTFKTHCCGKMETLLDDFLDMGVTALDPVQCCNNIPEMKKKTLGKAGIMGGLDVQNVVDITASSEEDIRREVRRCIDEYAPDGGYMIYGASLHMYNPAAYAPGQPLGIVIDECEKYGHNYYLSR</sequence>
<evidence type="ECO:0000313" key="2">
    <source>
        <dbReference type="EMBL" id="HIZ06493.1"/>
    </source>
</evidence>
<dbReference type="Pfam" id="PF01208">
    <property type="entry name" value="URO-D"/>
    <property type="match status" value="1"/>
</dbReference>
<gene>
    <name evidence="2" type="ORF">IAA08_00995</name>
</gene>
<protein>
    <recommendedName>
        <fullName evidence="1">Uroporphyrinogen decarboxylase (URO-D) domain-containing protein</fullName>
    </recommendedName>
</protein>
<organism evidence="2 3">
    <name type="scientific">Candidatus Eubacterium avistercoris</name>
    <dbReference type="NCBI Taxonomy" id="2838567"/>
    <lineage>
        <taxon>Bacteria</taxon>
        <taxon>Bacillati</taxon>
        <taxon>Bacillota</taxon>
        <taxon>Clostridia</taxon>
        <taxon>Eubacteriales</taxon>
        <taxon>Eubacteriaceae</taxon>
        <taxon>Eubacterium</taxon>
    </lineage>
</organism>
<evidence type="ECO:0000313" key="3">
    <source>
        <dbReference type="Proteomes" id="UP000824024"/>
    </source>
</evidence>
<dbReference type="InterPro" id="IPR000257">
    <property type="entry name" value="Uroporphyrinogen_deCOase"/>
</dbReference>
<dbReference type="PANTHER" id="PTHR47099">
    <property type="entry name" value="METHYLCOBAMIDE:COM METHYLTRANSFERASE MTBA"/>
    <property type="match status" value="1"/>
</dbReference>
<accession>A0A9D2IFJ0</accession>
<feature type="domain" description="Uroporphyrinogen decarboxylase (URO-D)" evidence="1">
    <location>
        <begin position="129"/>
        <end position="298"/>
    </location>
</feature>
<dbReference type="Gene3D" id="3.20.20.210">
    <property type="match status" value="1"/>
</dbReference>